<keyword evidence="6" id="KW-1185">Reference proteome</keyword>
<dbReference type="Proteomes" id="UP000070412">
    <property type="component" value="Unassembled WGS sequence"/>
</dbReference>
<proteinExistence type="inferred from homology"/>
<dbReference type="Pfam" id="PF04051">
    <property type="entry name" value="TRAPP"/>
    <property type="match status" value="1"/>
</dbReference>
<evidence type="ECO:0000313" key="6">
    <source>
        <dbReference type="Proteomes" id="UP000070412"/>
    </source>
</evidence>
<evidence type="ECO:0000313" key="3">
    <source>
        <dbReference type="EMBL" id="KAF7488018.1"/>
    </source>
</evidence>
<dbReference type="VEuPathDB" id="VectorBase:SSCA004679"/>
<dbReference type="CDD" id="cd14944">
    <property type="entry name" value="TRAPPC6A_Trs33"/>
    <property type="match status" value="1"/>
</dbReference>
<evidence type="ECO:0000256" key="1">
    <source>
        <dbReference type="ARBA" id="ARBA00004222"/>
    </source>
</evidence>
<dbReference type="GO" id="GO:0005801">
    <property type="term" value="C:cis-Golgi network"/>
    <property type="evidence" value="ECO:0007669"/>
    <property type="project" value="TreeGrafter"/>
</dbReference>
<evidence type="ECO:0000256" key="2">
    <source>
        <dbReference type="ARBA" id="ARBA00006218"/>
    </source>
</evidence>
<dbReference type="InterPro" id="IPR024096">
    <property type="entry name" value="NO_sig/Golgi_transp_ligand-bd"/>
</dbReference>
<dbReference type="AlphaFoldDB" id="A0A132AL23"/>
<dbReference type="InterPro" id="IPR007194">
    <property type="entry name" value="TRAPP_component"/>
</dbReference>
<dbReference type="PANTHER" id="PTHR12817:SF0">
    <property type="entry name" value="GEO08327P1"/>
    <property type="match status" value="1"/>
</dbReference>
<evidence type="ECO:0000313" key="5">
    <source>
        <dbReference type="EnsemblMetazoa" id="KAF7488018.1"/>
    </source>
</evidence>
<reference evidence="3" key="3">
    <citation type="submission" date="2020-01" db="EMBL/GenBank/DDBJ databases">
        <authorList>
            <person name="Korhonen P.K.K."/>
            <person name="Guangxu M.G."/>
            <person name="Wang T.W."/>
            <person name="Stroehlein A.J.S."/>
            <person name="Young N.D."/>
            <person name="Ang C.-S.A."/>
            <person name="Fernando D.W.F."/>
            <person name="Lu H.L."/>
            <person name="Taylor S.T."/>
            <person name="Ehtesham M.E.M."/>
            <person name="Najaraj S.H.N."/>
            <person name="Harsha G.H.G."/>
            <person name="Madugundu A.M."/>
            <person name="Renuse S.R."/>
            <person name="Holt D.H."/>
            <person name="Pandey A.P."/>
            <person name="Papenfuss A.P."/>
            <person name="Gasser R.B.G."/>
            <person name="Fischer K.F."/>
        </authorList>
    </citation>
    <scope>NUCLEOTIDE SEQUENCE</scope>
    <source>
        <strain evidence="3">SSS_KF_BRIS2020</strain>
    </source>
</reference>
<evidence type="ECO:0000313" key="7">
    <source>
        <dbReference type="Proteomes" id="UP000616769"/>
    </source>
</evidence>
<dbReference type="GO" id="GO:0006888">
    <property type="term" value="P:endoplasmic reticulum to Golgi vesicle-mediated transport"/>
    <property type="evidence" value="ECO:0007669"/>
    <property type="project" value="TreeGrafter"/>
</dbReference>
<reference evidence="5" key="4">
    <citation type="submission" date="2022-06" db="UniProtKB">
        <authorList>
            <consortium name="EnsemblMetazoa"/>
        </authorList>
    </citation>
    <scope>IDENTIFICATION</scope>
</reference>
<protein>
    <submittedName>
        <fullName evidence="3 4">Trafficking protein particle complex subunit 6B</fullName>
    </submittedName>
</protein>
<gene>
    <name evidence="4" type="ORF">QR98_0102440</name>
    <name evidence="3" type="ORF">SSS_6225</name>
</gene>
<dbReference type="Proteomes" id="UP000616769">
    <property type="component" value="Unassembled WGS sequence"/>
</dbReference>
<organism evidence="4 7">
    <name type="scientific">Sarcoptes scabiei</name>
    <name type="common">Itch mite</name>
    <name type="synonym">Acarus scabiei</name>
    <dbReference type="NCBI Taxonomy" id="52283"/>
    <lineage>
        <taxon>Eukaryota</taxon>
        <taxon>Metazoa</taxon>
        <taxon>Ecdysozoa</taxon>
        <taxon>Arthropoda</taxon>
        <taxon>Chelicerata</taxon>
        <taxon>Arachnida</taxon>
        <taxon>Acari</taxon>
        <taxon>Acariformes</taxon>
        <taxon>Sarcoptiformes</taxon>
        <taxon>Astigmata</taxon>
        <taxon>Psoroptidia</taxon>
        <taxon>Sarcoptoidea</taxon>
        <taxon>Sarcoptidae</taxon>
        <taxon>Sarcoptinae</taxon>
        <taxon>Sarcoptes</taxon>
    </lineage>
</organism>
<dbReference type="EMBL" id="JXLN01017737">
    <property type="protein sequence ID" value="KPM11671.1"/>
    <property type="molecule type" value="Genomic_DNA"/>
</dbReference>
<name>A0A132AL23_SARSC</name>
<evidence type="ECO:0000313" key="4">
    <source>
        <dbReference type="EMBL" id="KPM11671.1"/>
    </source>
</evidence>
<accession>A0A132AL23</accession>
<dbReference type="PANTHER" id="PTHR12817">
    <property type="entry name" value="TRAFFICKING PROTEIN PARTICLE COMPLEX SUBUNIT 6B"/>
    <property type="match status" value="1"/>
</dbReference>
<dbReference type="GO" id="GO:0005802">
    <property type="term" value="C:trans-Golgi network"/>
    <property type="evidence" value="ECO:0007669"/>
    <property type="project" value="TreeGrafter"/>
</dbReference>
<dbReference type="SUPFAM" id="SSF111126">
    <property type="entry name" value="Ligand-binding domain in the NO signalling and Golgi transport"/>
    <property type="match status" value="1"/>
</dbReference>
<dbReference type="OrthoDB" id="941624at2759"/>
<comment type="similarity">
    <text evidence="2">Belongs to the TRAPP small subunits family. BET3 subfamily.</text>
</comment>
<dbReference type="EnsemblMetazoa" id="SSS_6225s_mrna">
    <property type="protein sequence ID" value="KAF7488018.1"/>
    <property type="gene ID" value="SSS_6225"/>
</dbReference>
<dbReference type="EMBL" id="WVUK01000066">
    <property type="protein sequence ID" value="KAF7488018.1"/>
    <property type="molecule type" value="Genomic_DNA"/>
</dbReference>
<dbReference type="GO" id="GO:0030008">
    <property type="term" value="C:TRAPP complex"/>
    <property type="evidence" value="ECO:0007669"/>
    <property type="project" value="TreeGrafter"/>
</dbReference>
<reference evidence="4 7" key="1">
    <citation type="journal article" date="2015" name="Parasit. Vectors">
        <title>Draft genome of the scabies mite.</title>
        <authorList>
            <person name="Rider S.D.Jr."/>
            <person name="Morgan M.S."/>
            <person name="Arlian L.G."/>
        </authorList>
    </citation>
    <scope>NUCLEOTIDE SEQUENCE [LARGE SCALE GENOMIC DNA]</scope>
    <source>
        <strain evidence="4">Arlian Lab</strain>
    </source>
</reference>
<dbReference type="Gene3D" id="3.30.1380.20">
    <property type="entry name" value="Trafficking protein particle complex subunit 3"/>
    <property type="match status" value="1"/>
</dbReference>
<dbReference type="InterPro" id="IPR037992">
    <property type="entry name" value="TRAPPC6/Trs33"/>
</dbReference>
<comment type="subcellular location">
    <subcellularLocation>
        <location evidence="1">Golgi apparatus</location>
        <location evidence="1">cis-Golgi network</location>
    </subcellularLocation>
</comment>
<sequence length="155" mass="18088">MADDILLDFLHMELVSLFDELNSDKSNDQNGPEIIGFNVGFRFIEKFTREWNKFKEELEIMKFLGREFWSAIFGKQANALRTNHQGIYDLIDDKFRFIRQMTDSQQYINQLGKYLAFSCGLIRGALSNLGINSDVRVEIVRPPCVKFQIQIHTQS</sequence>
<reference evidence="6" key="2">
    <citation type="journal article" date="2020" name="PLoS Negl. Trop. Dis.">
        <title>High-quality nuclear genome for Sarcoptes scabiei-A critical resource for a neglected parasite.</title>
        <authorList>
            <person name="Korhonen P.K."/>
            <person name="Gasser R.B."/>
            <person name="Ma G."/>
            <person name="Wang T."/>
            <person name="Stroehlein A.J."/>
            <person name="Young N.D."/>
            <person name="Ang C.S."/>
            <person name="Fernando D.D."/>
            <person name="Lu H.C."/>
            <person name="Taylor S."/>
            <person name="Reynolds S.L."/>
            <person name="Mofiz E."/>
            <person name="Najaraj S.H."/>
            <person name="Gowda H."/>
            <person name="Madugundu A."/>
            <person name="Renuse S."/>
            <person name="Holt D."/>
            <person name="Pandey A."/>
            <person name="Papenfuss A.T."/>
            <person name="Fischer K."/>
        </authorList>
    </citation>
    <scope>NUCLEOTIDE SEQUENCE [LARGE SCALE GENOMIC DNA]</scope>
</reference>